<organism evidence="2 3">
    <name type="scientific">Cryptolaemus montrouzieri</name>
    <dbReference type="NCBI Taxonomy" id="559131"/>
    <lineage>
        <taxon>Eukaryota</taxon>
        <taxon>Metazoa</taxon>
        <taxon>Ecdysozoa</taxon>
        <taxon>Arthropoda</taxon>
        <taxon>Hexapoda</taxon>
        <taxon>Insecta</taxon>
        <taxon>Pterygota</taxon>
        <taxon>Neoptera</taxon>
        <taxon>Endopterygota</taxon>
        <taxon>Coleoptera</taxon>
        <taxon>Polyphaga</taxon>
        <taxon>Cucujiformia</taxon>
        <taxon>Coccinelloidea</taxon>
        <taxon>Coccinellidae</taxon>
        <taxon>Scymninae</taxon>
        <taxon>Scymnini</taxon>
        <taxon>Cryptolaemus</taxon>
    </lineage>
</organism>
<dbReference type="EMBL" id="JABFTP020000062">
    <property type="protein sequence ID" value="KAL3272747.1"/>
    <property type="molecule type" value="Genomic_DNA"/>
</dbReference>
<comment type="caution">
    <text evidence="2">The sequence shown here is derived from an EMBL/GenBank/DDBJ whole genome shotgun (WGS) entry which is preliminary data.</text>
</comment>
<protein>
    <recommendedName>
        <fullName evidence="4">Ionotropic receptor</fullName>
    </recommendedName>
</protein>
<dbReference type="AlphaFoldDB" id="A0ABD2N2I5"/>
<evidence type="ECO:0000313" key="3">
    <source>
        <dbReference type="Proteomes" id="UP001516400"/>
    </source>
</evidence>
<keyword evidence="1" id="KW-0472">Membrane</keyword>
<sequence length="509" mass="59535">MIVPTTNLSMYYFIHCIDTLIKLFVGNQNITYVLLIGEYKTEYQVMRIQTFEQDYMYSDVSWKYPLQPDAFIVDLDVISLAEYINETTTTRLYVPLNLHVFIKKNISPEIIERIRIPNVLLVDPESLEISMYVGYKKKPMGELLKIPECPGFLEATEKPNFSGNEFFDRISYGRIRLCYPSYCPSCNKKIERDIFEIIWNHFNITPEYYGYSEDIFVIYENFSNCDIFYGYEQVSDVPAVTMAGPYIYEKLSWFIPYKSVSKTYYPLKMFSLDSWTWWISTCIVLSVSLFFARKIFDENICISNVLGNFLMIVADIKEHGMTIALPLAYWPYPLMCTISENVLDLETGRVYLNDYTTFHEFVETEFERVYKLKNCENPLACWKLVVDDDNTAILISDVDANDYRYSHIIEHQTHLPQQLKPAYFSVRIAAFGQGGHTFFSTFNKYLSYLMEHGFIIHLTSVDFEKGTDEARREIKLNLTHMWGLFGLWLIGVVSSVCILLVEKFIVKST</sequence>
<evidence type="ECO:0000313" key="2">
    <source>
        <dbReference type="EMBL" id="KAL3272747.1"/>
    </source>
</evidence>
<dbReference type="Proteomes" id="UP001516400">
    <property type="component" value="Unassembled WGS sequence"/>
</dbReference>
<keyword evidence="3" id="KW-1185">Reference proteome</keyword>
<proteinExistence type="predicted"/>
<accession>A0ABD2N2I5</accession>
<keyword evidence="1" id="KW-1133">Transmembrane helix</keyword>
<reference evidence="2 3" key="1">
    <citation type="journal article" date="2021" name="BMC Biol.">
        <title>Horizontally acquired antibacterial genes associated with adaptive radiation of ladybird beetles.</title>
        <authorList>
            <person name="Li H.S."/>
            <person name="Tang X.F."/>
            <person name="Huang Y.H."/>
            <person name="Xu Z.Y."/>
            <person name="Chen M.L."/>
            <person name="Du X.Y."/>
            <person name="Qiu B.Y."/>
            <person name="Chen P.T."/>
            <person name="Zhang W."/>
            <person name="Slipinski A."/>
            <person name="Escalona H.E."/>
            <person name="Waterhouse R.M."/>
            <person name="Zwick A."/>
            <person name="Pang H."/>
        </authorList>
    </citation>
    <scope>NUCLEOTIDE SEQUENCE [LARGE SCALE GENOMIC DNA]</scope>
    <source>
        <strain evidence="2">SYSU2018</strain>
    </source>
</reference>
<gene>
    <name evidence="2" type="ORF">HHI36_014209</name>
</gene>
<feature type="transmembrane region" description="Helical" evidence="1">
    <location>
        <begin position="481"/>
        <end position="501"/>
    </location>
</feature>
<name>A0ABD2N2I5_9CUCU</name>
<keyword evidence="1" id="KW-0812">Transmembrane</keyword>
<evidence type="ECO:0000256" key="1">
    <source>
        <dbReference type="SAM" id="Phobius"/>
    </source>
</evidence>
<evidence type="ECO:0008006" key="4">
    <source>
        <dbReference type="Google" id="ProtNLM"/>
    </source>
</evidence>